<dbReference type="RefSeq" id="WP_073084641.1">
    <property type="nucleotide sequence ID" value="NZ_FRBL01000007.1"/>
</dbReference>
<feature type="chain" id="PRO_5009926756" description="Por secretion system C-terminal sorting domain-containing protein" evidence="1">
    <location>
        <begin position="27"/>
        <end position="147"/>
    </location>
</feature>
<evidence type="ECO:0000313" key="3">
    <source>
        <dbReference type="Proteomes" id="UP000184420"/>
    </source>
</evidence>
<feature type="signal peptide" evidence="1">
    <location>
        <begin position="1"/>
        <end position="26"/>
    </location>
</feature>
<keyword evidence="1" id="KW-0732">Signal</keyword>
<reference evidence="2 3" key="1">
    <citation type="submission" date="2016-11" db="EMBL/GenBank/DDBJ databases">
        <authorList>
            <person name="Jaros S."/>
            <person name="Januszkiewicz K."/>
            <person name="Wedrychowicz H."/>
        </authorList>
    </citation>
    <scope>NUCLEOTIDE SEQUENCE [LARGE SCALE GENOMIC DNA]</scope>
    <source>
        <strain evidence="2 3">DSM 27406</strain>
    </source>
</reference>
<name>A0A1M7I378_9BACT</name>
<keyword evidence="3" id="KW-1185">Reference proteome</keyword>
<accession>A0A1M7I378</accession>
<dbReference type="AlphaFoldDB" id="A0A1M7I378"/>
<evidence type="ECO:0008006" key="4">
    <source>
        <dbReference type="Google" id="ProtNLM"/>
    </source>
</evidence>
<gene>
    <name evidence="2" type="ORF">SAMN05444266_107491</name>
</gene>
<proteinExistence type="predicted"/>
<protein>
    <recommendedName>
        <fullName evidence="4">Por secretion system C-terminal sorting domain-containing protein</fullName>
    </recommendedName>
</protein>
<organism evidence="2 3">
    <name type="scientific">Chitinophaga jiangningensis</name>
    <dbReference type="NCBI Taxonomy" id="1419482"/>
    <lineage>
        <taxon>Bacteria</taxon>
        <taxon>Pseudomonadati</taxon>
        <taxon>Bacteroidota</taxon>
        <taxon>Chitinophagia</taxon>
        <taxon>Chitinophagales</taxon>
        <taxon>Chitinophagaceae</taxon>
        <taxon>Chitinophaga</taxon>
    </lineage>
</organism>
<sequence length="147" mass="16542">MKFVLAPKVSVILTGAILFGTLNAAAQDNVLAFNKLKSEYRTENGSPRATTAVNMQLNQQSKDALLFRLSVENPENEKLILYIKDKNNFTLHREVLPATVRYVGSYNLESLEDGDYSFEIRSGKNKIMEKFVEIHTSTVVNRNASVE</sequence>
<dbReference type="OrthoDB" id="955414at2"/>
<dbReference type="Proteomes" id="UP000184420">
    <property type="component" value="Unassembled WGS sequence"/>
</dbReference>
<evidence type="ECO:0000256" key="1">
    <source>
        <dbReference type="SAM" id="SignalP"/>
    </source>
</evidence>
<dbReference type="STRING" id="1419482.SAMN05444266_107491"/>
<dbReference type="EMBL" id="FRBL01000007">
    <property type="protein sequence ID" value="SHM35232.1"/>
    <property type="molecule type" value="Genomic_DNA"/>
</dbReference>
<evidence type="ECO:0000313" key="2">
    <source>
        <dbReference type="EMBL" id="SHM35232.1"/>
    </source>
</evidence>